<dbReference type="InterPro" id="IPR045275">
    <property type="entry name" value="MscS_archaea/bacteria_type"/>
</dbReference>
<evidence type="ECO:0000256" key="5">
    <source>
        <dbReference type="ARBA" id="ARBA00022989"/>
    </source>
</evidence>
<dbReference type="SUPFAM" id="SSF82689">
    <property type="entry name" value="Mechanosensitive channel protein MscS (YggB), C-terminal domain"/>
    <property type="match status" value="1"/>
</dbReference>
<dbReference type="STRING" id="213810.RUM_20470"/>
<dbReference type="EMBL" id="FP929052">
    <property type="protein sequence ID" value="CBL18073.1"/>
    <property type="molecule type" value="Genomic_DNA"/>
</dbReference>
<dbReference type="Pfam" id="PF21082">
    <property type="entry name" value="MS_channel_3rd"/>
    <property type="match status" value="1"/>
</dbReference>
<dbReference type="InterPro" id="IPR011066">
    <property type="entry name" value="MscS_channel_C_sf"/>
</dbReference>
<feature type="domain" description="Mechanosensitive ion channel MscS" evidence="8">
    <location>
        <begin position="117"/>
        <end position="183"/>
    </location>
</feature>
<evidence type="ECO:0000256" key="1">
    <source>
        <dbReference type="ARBA" id="ARBA00004651"/>
    </source>
</evidence>
<dbReference type="PATRIC" id="fig|213810.4.peg.1934"/>
<dbReference type="Pfam" id="PF21088">
    <property type="entry name" value="MS_channel_1st"/>
    <property type="match status" value="1"/>
</dbReference>
<gene>
    <name evidence="11" type="ordered locus">RUM_20470</name>
</gene>
<evidence type="ECO:0000259" key="8">
    <source>
        <dbReference type="Pfam" id="PF00924"/>
    </source>
</evidence>
<evidence type="ECO:0000256" key="4">
    <source>
        <dbReference type="ARBA" id="ARBA00022692"/>
    </source>
</evidence>
<dbReference type="InterPro" id="IPR006685">
    <property type="entry name" value="MscS_channel_2nd"/>
</dbReference>
<dbReference type="InterPro" id="IPR049142">
    <property type="entry name" value="MS_channel_1st"/>
</dbReference>
<dbReference type="Gene3D" id="1.10.287.1260">
    <property type="match status" value="1"/>
</dbReference>
<accession>D4LEM8</accession>
<dbReference type="Proteomes" id="UP000007054">
    <property type="component" value="Chromosome"/>
</dbReference>
<keyword evidence="6 7" id="KW-0472">Membrane</keyword>
<dbReference type="GeneID" id="83156711"/>
<dbReference type="Pfam" id="PF05552">
    <property type="entry name" value="MS_channel_1st_1"/>
    <property type="match status" value="1"/>
</dbReference>
<dbReference type="GO" id="GO:0005886">
    <property type="term" value="C:plasma membrane"/>
    <property type="evidence" value="ECO:0007669"/>
    <property type="project" value="UniProtKB-SubCell"/>
</dbReference>
<dbReference type="InterPro" id="IPR023408">
    <property type="entry name" value="MscS_beta-dom_sf"/>
</dbReference>
<dbReference type="PANTHER" id="PTHR30221">
    <property type="entry name" value="SMALL-CONDUCTANCE MECHANOSENSITIVE CHANNEL"/>
    <property type="match status" value="1"/>
</dbReference>
<dbReference type="InterPro" id="IPR049278">
    <property type="entry name" value="MS_channel_C"/>
</dbReference>
<evidence type="ECO:0000256" key="7">
    <source>
        <dbReference type="SAM" id="Phobius"/>
    </source>
</evidence>
<feature type="transmembrane region" description="Helical" evidence="7">
    <location>
        <begin position="31"/>
        <end position="49"/>
    </location>
</feature>
<evidence type="ECO:0000313" key="11">
    <source>
        <dbReference type="EMBL" id="CBL18073.1"/>
    </source>
</evidence>
<dbReference type="BioCyc" id="RCHA213810:RUM_RS09930-MONOMER"/>
<feature type="domain" description="Mechanosensitive ion channel MscS C-terminal" evidence="9">
    <location>
        <begin position="192"/>
        <end position="272"/>
    </location>
</feature>
<dbReference type="PANTHER" id="PTHR30221:SF1">
    <property type="entry name" value="SMALL-CONDUCTANCE MECHANOSENSITIVE CHANNEL"/>
    <property type="match status" value="1"/>
</dbReference>
<dbReference type="InterPro" id="IPR010920">
    <property type="entry name" value="LSM_dom_sf"/>
</dbReference>
<evidence type="ECO:0000256" key="2">
    <source>
        <dbReference type="ARBA" id="ARBA00008017"/>
    </source>
</evidence>
<comment type="similarity">
    <text evidence="2">Belongs to the MscS (TC 1.A.23) family.</text>
</comment>
<comment type="subcellular location">
    <subcellularLocation>
        <location evidence="1">Cell membrane</location>
        <topology evidence="1">Multi-pass membrane protein</topology>
    </subcellularLocation>
</comment>
<dbReference type="KEGG" id="rch:RUM_20470"/>
<reference evidence="11" key="2">
    <citation type="submission" date="2010-03" db="EMBL/GenBank/DDBJ databases">
        <authorList>
            <person name="Pajon A."/>
        </authorList>
    </citation>
    <scope>NUCLEOTIDE SEQUENCE</scope>
    <source>
        <strain evidence="11">Type strain: 18P13</strain>
    </source>
</reference>
<name>D4LEM8_RUMC1</name>
<proteinExistence type="inferred from homology"/>
<feature type="transmembrane region" description="Helical" evidence="7">
    <location>
        <begin position="70"/>
        <end position="93"/>
    </location>
</feature>
<dbReference type="InterPro" id="IPR006686">
    <property type="entry name" value="MscS_channel_CS"/>
</dbReference>
<dbReference type="InterPro" id="IPR008910">
    <property type="entry name" value="MSC_TM_helix"/>
</dbReference>
<dbReference type="InterPro" id="IPR011014">
    <property type="entry name" value="MscS_channel_TM-2"/>
</dbReference>
<evidence type="ECO:0000313" key="12">
    <source>
        <dbReference type="Proteomes" id="UP000007054"/>
    </source>
</evidence>
<keyword evidence="3" id="KW-1003">Cell membrane</keyword>
<dbReference type="PROSITE" id="PS01246">
    <property type="entry name" value="UPF0003"/>
    <property type="match status" value="1"/>
</dbReference>
<keyword evidence="5 7" id="KW-1133">Transmembrane helix</keyword>
<dbReference type="RefSeq" id="WP_015558979.1">
    <property type="nucleotide sequence ID" value="NC_021039.1"/>
</dbReference>
<protein>
    <submittedName>
        <fullName evidence="11">Small-conductance mechanosensitive channel</fullName>
    </submittedName>
</protein>
<dbReference type="HOGENOM" id="CLU_037945_1_1_9"/>
<evidence type="ECO:0000256" key="3">
    <source>
        <dbReference type="ARBA" id="ARBA00022475"/>
    </source>
</evidence>
<organism evidence="11 12">
    <name type="scientific">Ruminococcus champanellensis (strain DSM 18848 / JCM 17042 / KCTC 15320 / 18P13)</name>
    <dbReference type="NCBI Taxonomy" id="213810"/>
    <lineage>
        <taxon>Bacteria</taxon>
        <taxon>Bacillati</taxon>
        <taxon>Bacillota</taxon>
        <taxon>Clostridia</taxon>
        <taxon>Eubacteriales</taxon>
        <taxon>Oscillospiraceae</taxon>
        <taxon>Ruminococcus</taxon>
    </lineage>
</organism>
<dbReference type="SUPFAM" id="SSF50182">
    <property type="entry name" value="Sm-like ribonucleoproteins"/>
    <property type="match status" value="1"/>
</dbReference>
<sequence>MEISNTIDETEAVVEQTTSFFSGILQKIQDAIPTVLVAVVVFIIGALLAKLLQKAVKRGMKRSNIDDTAIGFFQSLIRVILYTVLIVICLSILKVPMSSIVAVIGAAGLAIGLALQNSLSNLAGGFIILFSKPFKAGDYIETSGVSGTVESVGILYTRIITPDNKTVYIPNGTISASVISNYTEKKLRRLDLEFSISYESDFDKARNLIRQTINESEIALKEPEPLVRMGRQDDSAIIIFTYVWVDSSNYWELRYTLLENVKKQFDANGISIPFPQVDVHNIPQ</sequence>
<evidence type="ECO:0000256" key="6">
    <source>
        <dbReference type="ARBA" id="ARBA00023136"/>
    </source>
</evidence>
<evidence type="ECO:0000259" key="10">
    <source>
        <dbReference type="Pfam" id="PF21088"/>
    </source>
</evidence>
<reference evidence="11" key="1">
    <citation type="submission" date="2010-03" db="EMBL/GenBank/DDBJ databases">
        <title>The genome sequence of Ruminococcus sp. 18P13.</title>
        <authorList>
            <consortium name="metaHIT consortium -- http://www.metahit.eu/"/>
            <person name="Pajon A."/>
            <person name="Turner K."/>
            <person name="Parkhill J."/>
            <person name="Bernalier A."/>
        </authorList>
    </citation>
    <scope>NUCLEOTIDE SEQUENCE [LARGE SCALE GENOMIC DNA]</scope>
    <source>
        <strain evidence="11">Type strain: 18P13</strain>
    </source>
</reference>
<feature type="transmembrane region" description="Helical" evidence="7">
    <location>
        <begin position="99"/>
        <end position="130"/>
    </location>
</feature>
<evidence type="ECO:0000259" key="9">
    <source>
        <dbReference type="Pfam" id="PF21082"/>
    </source>
</evidence>
<dbReference type="Gene3D" id="2.30.30.60">
    <property type="match status" value="1"/>
</dbReference>
<keyword evidence="12" id="KW-1185">Reference proteome</keyword>
<keyword evidence="4 7" id="KW-0812">Transmembrane</keyword>
<dbReference type="GO" id="GO:0008381">
    <property type="term" value="F:mechanosensitive monoatomic ion channel activity"/>
    <property type="evidence" value="ECO:0007669"/>
    <property type="project" value="InterPro"/>
</dbReference>
<feature type="domain" description="Mechanosensitive ion channel transmembrane helices 2/3" evidence="10">
    <location>
        <begin position="76"/>
        <end position="116"/>
    </location>
</feature>
<dbReference type="Gene3D" id="3.30.70.100">
    <property type="match status" value="1"/>
</dbReference>
<dbReference type="SUPFAM" id="SSF82861">
    <property type="entry name" value="Mechanosensitive channel protein MscS (YggB), transmembrane region"/>
    <property type="match status" value="1"/>
</dbReference>
<dbReference type="Pfam" id="PF00924">
    <property type="entry name" value="MS_channel_2nd"/>
    <property type="match status" value="1"/>
</dbReference>
<dbReference type="AlphaFoldDB" id="D4LEM8"/>